<evidence type="ECO:0000313" key="3">
    <source>
        <dbReference type="Proteomes" id="UP000318704"/>
    </source>
</evidence>
<dbReference type="KEGG" id="gaw:V144x_47720"/>
<feature type="region of interest" description="Disordered" evidence="1">
    <location>
        <begin position="119"/>
        <end position="139"/>
    </location>
</feature>
<dbReference type="RefSeq" id="WP_144988602.1">
    <property type="nucleotide sequence ID" value="NZ_CP037920.1"/>
</dbReference>
<dbReference type="Proteomes" id="UP000318704">
    <property type="component" value="Chromosome"/>
</dbReference>
<gene>
    <name evidence="2" type="ORF">V144x_47720</name>
</gene>
<feature type="compositionally biased region" description="Low complexity" evidence="1">
    <location>
        <begin position="123"/>
        <end position="139"/>
    </location>
</feature>
<name>A0A517W1Z2_9PLAN</name>
<accession>A0A517W1Z2</accession>
<dbReference type="EMBL" id="CP037920">
    <property type="protein sequence ID" value="QDT99261.1"/>
    <property type="molecule type" value="Genomic_DNA"/>
</dbReference>
<reference evidence="2 3" key="1">
    <citation type="submission" date="2019-03" db="EMBL/GenBank/DDBJ databases">
        <title>Deep-cultivation of Planctomycetes and their phenomic and genomic characterization uncovers novel biology.</title>
        <authorList>
            <person name="Wiegand S."/>
            <person name="Jogler M."/>
            <person name="Boedeker C."/>
            <person name="Pinto D."/>
            <person name="Vollmers J."/>
            <person name="Rivas-Marin E."/>
            <person name="Kohn T."/>
            <person name="Peeters S.H."/>
            <person name="Heuer A."/>
            <person name="Rast P."/>
            <person name="Oberbeckmann S."/>
            <person name="Bunk B."/>
            <person name="Jeske O."/>
            <person name="Meyerdierks A."/>
            <person name="Storesund J.E."/>
            <person name="Kallscheuer N."/>
            <person name="Luecker S."/>
            <person name="Lage O.M."/>
            <person name="Pohl T."/>
            <person name="Merkel B.J."/>
            <person name="Hornburger P."/>
            <person name="Mueller R.-W."/>
            <person name="Bruemmer F."/>
            <person name="Labrenz M."/>
            <person name="Spormann A.M."/>
            <person name="Op den Camp H."/>
            <person name="Overmann J."/>
            <person name="Amann R."/>
            <person name="Jetten M.S.M."/>
            <person name="Mascher T."/>
            <person name="Medema M.H."/>
            <person name="Devos D.P."/>
            <person name="Kaster A.-K."/>
            <person name="Ovreas L."/>
            <person name="Rohde M."/>
            <person name="Galperin M.Y."/>
            <person name="Jogler C."/>
        </authorList>
    </citation>
    <scope>NUCLEOTIDE SEQUENCE [LARGE SCALE GENOMIC DNA]</scope>
    <source>
        <strain evidence="2 3">V144</strain>
    </source>
</reference>
<dbReference type="AlphaFoldDB" id="A0A517W1Z2"/>
<sequence length="139" mass="15636">MIHSENDFVEGEAGQIKVRLKKTLGDIQGCRNHYMLQAIPGMMPIVEKVINEFIDETKNSVEFANAQEELRLANYDQEVLTRLVSQYETHPPMQIALNVAYEIWKNDPSAEETLRQIVDRADSLSPSGSKSISSSQAPT</sequence>
<evidence type="ECO:0000256" key="1">
    <source>
        <dbReference type="SAM" id="MobiDB-lite"/>
    </source>
</evidence>
<protein>
    <submittedName>
        <fullName evidence="2">Uncharacterized protein</fullName>
    </submittedName>
</protein>
<evidence type="ECO:0000313" key="2">
    <source>
        <dbReference type="EMBL" id="QDT99261.1"/>
    </source>
</evidence>
<proteinExistence type="predicted"/>
<organism evidence="2 3">
    <name type="scientific">Gimesia aquarii</name>
    <dbReference type="NCBI Taxonomy" id="2527964"/>
    <lineage>
        <taxon>Bacteria</taxon>
        <taxon>Pseudomonadati</taxon>
        <taxon>Planctomycetota</taxon>
        <taxon>Planctomycetia</taxon>
        <taxon>Planctomycetales</taxon>
        <taxon>Planctomycetaceae</taxon>
        <taxon>Gimesia</taxon>
    </lineage>
</organism>